<evidence type="ECO:0000313" key="1">
    <source>
        <dbReference type="EMBL" id="GEQ35695.1"/>
    </source>
</evidence>
<comment type="caution">
    <text evidence="1">The sequence shown here is derived from an EMBL/GenBank/DDBJ whole genome shotgun (WGS) entry which is preliminary data.</text>
</comment>
<reference evidence="1" key="1">
    <citation type="submission" date="2019-08" db="EMBL/GenBank/DDBJ databases">
        <title>Marinilactibacillus psychrotolerans M13-2T whole genome sequencing project.</title>
        <authorList>
            <person name="Ishikawa M."/>
            <person name="Suzuki T."/>
            <person name="Matsutani M."/>
        </authorList>
    </citation>
    <scope>NUCLEOTIDE SEQUENCE</scope>
    <source>
        <strain evidence="1">M13-2T</strain>
    </source>
</reference>
<name>A0AAV3WQN6_9LACT</name>
<protein>
    <submittedName>
        <fullName evidence="1">Uncharacterized protein</fullName>
    </submittedName>
</protein>
<dbReference type="RefSeq" id="WP_091763498.1">
    <property type="nucleotide sequence ID" value="NZ_BJVX01000038.1"/>
</dbReference>
<dbReference type="Proteomes" id="UP000887127">
    <property type="component" value="Unassembled WGS sequence"/>
</dbReference>
<gene>
    <name evidence="1" type="ORF">M132T_12030</name>
</gene>
<organism evidence="1 2">
    <name type="scientific">Marinilactibacillus psychrotolerans</name>
    <dbReference type="NCBI Taxonomy" id="191770"/>
    <lineage>
        <taxon>Bacteria</taxon>
        <taxon>Bacillati</taxon>
        <taxon>Bacillota</taxon>
        <taxon>Bacilli</taxon>
        <taxon>Lactobacillales</taxon>
        <taxon>Carnobacteriaceae</taxon>
        <taxon>Marinilactibacillus</taxon>
    </lineage>
</organism>
<dbReference type="EMBL" id="BKBI01000008">
    <property type="protein sequence ID" value="GEQ35695.1"/>
    <property type="molecule type" value="Genomic_DNA"/>
</dbReference>
<accession>A0AAV3WQN6</accession>
<dbReference type="GeneID" id="96912499"/>
<sequence length="172" mass="21081">MQYHLEQKRDNNNNYLNKFKIEKLAELYELLGQFGRYNTEITLLIQNFLRESQLHFEKEDIDLFKKKRDQIEKRFFDRNTMREISVLVNYFPITRIKWETIVKLQLKYVTIYPDQIIGSLIIKQDRFENFKIPDNYTLKNYFDDLELIQIKSIDLLEHVTKETEYILNKLSE</sequence>
<proteinExistence type="predicted"/>
<evidence type="ECO:0000313" key="2">
    <source>
        <dbReference type="Proteomes" id="UP000887127"/>
    </source>
</evidence>
<dbReference type="AlphaFoldDB" id="A0AAV3WQN6"/>